<accession>A0A9P7U5K6</accession>
<evidence type="ECO:0000256" key="1">
    <source>
        <dbReference type="SAM" id="MobiDB-lite"/>
    </source>
</evidence>
<dbReference type="AlphaFoldDB" id="A0A9P7U5K6"/>
<dbReference type="EMBL" id="JAESDN010000012">
    <property type="protein sequence ID" value="KAG7043286.1"/>
    <property type="molecule type" value="Genomic_DNA"/>
</dbReference>
<gene>
    <name evidence="2" type="ORF">JMJ77_002992</name>
</gene>
<comment type="caution">
    <text evidence="2">The sequence shown here is derived from an EMBL/GenBank/DDBJ whole genome shotgun (WGS) entry which is preliminary data.</text>
</comment>
<dbReference type="GO" id="GO:0016787">
    <property type="term" value="F:hydrolase activity"/>
    <property type="evidence" value="ECO:0007669"/>
    <property type="project" value="UniProtKB-KW"/>
</dbReference>
<name>A0A9P7U5K6_9PEZI</name>
<sequence>MIDVNKGLEFVPDYPDDSVRPSLTMGSSFTNVDAVVAIQPPSSQTVSGSTGLGIENTAMSGVTTAVVDTNGNSLLAAFTRLGEWVLGPAYSSSADATTLLDDHVRIGGATGTDLTPIENLEDANNTMVQNSIYVVRGLLVESTGATWLYGTALEHAVLYQYRFRNAASVFAAMIEADSVGLFPGDPDYSCAVGDEFSGCDESWAVVMRGCEDIVIAGAGLYSWFSTYAHDCIGGQLCQKAHEGATTAVNYSLMTVSRDAWTSTIMVRSMALSKLGFEVMTIGGSNVKRDSGSLNCRAFEDFWPVPATTAAWPVVIYNGPDGKEPTASPKAPYPTQPPSIEPGSPPPQNGAWPAKALRPRMAAAVDPNKELDDRLKDWMCRQAAESPSYYDMDMLDCPGRGGNNNDSGQMPMGDGTGWDVPKISNNGTMSLPGFFPWGSMLSELGRMCEQPLESKTTTTTRAQTTQPSQPTAKPLKQPDAKHNSVKCYGEGRKMSNIRLQNGINSFCKNIGSDVGVQARDLDGRAAAGQQQLLGGYKKESIKPFSGQEEISFSFEVLNGCSWTFSMDECTRYFKTPVDSCNCGGENVVLEKDSLCDRVFFYT</sequence>
<organism evidence="2 3">
    <name type="scientific">Colletotrichum scovillei</name>
    <dbReference type="NCBI Taxonomy" id="1209932"/>
    <lineage>
        <taxon>Eukaryota</taxon>
        <taxon>Fungi</taxon>
        <taxon>Dikarya</taxon>
        <taxon>Ascomycota</taxon>
        <taxon>Pezizomycotina</taxon>
        <taxon>Sordariomycetes</taxon>
        <taxon>Hypocreomycetidae</taxon>
        <taxon>Glomerellales</taxon>
        <taxon>Glomerellaceae</taxon>
        <taxon>Colletotrichum</taxon>
        <taxon>Colletotrichum acutatum species complex</taxon>
    </lineage>
</organism>
<feature type="region of interest" description="Disordered" evidence="1">
    <location>
        <begin position="451"/>
        <end position="482"/>
    </location>
</feature>
<keyword evidence="3" id="KW-1185">Reference proteome</keyword>
<dbReference type="Proteomes" id="UP000699042">
    <property type="component" value="Unassembled WGS sequence"/>
</dbReference>
<proteinExistence type="predicted"/>
<dbReference type="InterPro" id="IPR012334">
    <property type="entry name" value="Pectin_lyas_fold"/>
</dbReference>
<reference evidence="2" key="1">
    <citation type="submission" date="2021-05" db="EMBL/GenBank/DDBJ databases">
        <title>Comparative genomics of three Colletotrichum scovillei strains and genetic complementation revealed genes involved fungal growth and virulence on chili pepper.</title>
        <authorList>
            <person name="Hsieh D.-K."/>
            <person name="Chuang S.-C."/>
            <person name="Chen C.-Y."/>
            <person name="Chao Y.-T."/>
            <person name="Lu M.-Y.J."/>
            <person name="Lee M.-H."/>
            <person name="Shih M.-C."/>
        </authorList>
    </citation>
    <scope>NUCLEOTIDE SEQUENCE</scope>
    <source>
        <strain evidence="2">Coll-153</strain>
    </source>
</reference>
<protein>
    <submittedName>
        <fullName evidence="2">Glycoside hydrolase family 55 protein</fullName>
    </submittedName>
</protein>
<feature type="compositionally biased region" description="Low complexity" evidence="1">
    <location>
        <begin position="453"/>
        <end position="473"/>
    </location>
</feature>
<keyword evidence="2" id="KW-0378">Hydrolase</keyword>
<evidence type="ECO:0000313" key="3">
    <source>
        <dbReference type="Proteomes" id="UP000699042"/>
    </source>
</evidence>
<feature type="region of interest" description="Disordered" evidence="1">
    <location>
        <begin position="322"/>
        <end position="351"/>
    </location>
</feature>
<dbReference type="Gene3D" id="2.160.20.10">
    <property type="entry name" value="Single-stranded right-handed beta-helix, Pectin lyase-like"/>
    <property type="match status" value="2"/>
</dbReference>
<feature type="compositionally biased region" description="Pro residues" evidence="1">
    <location>
        <begin position="330"/>
        <end position="347"/>
    </location>
</feature>
<evidence type="ECO:0000313" key="2">
    <source>
        <dbReference type="EMBL" id="KAG7043286.1"/>
    </source>
</evidence>